<feature type="compositionally biased region" description="Low complexity" evidence="1">
    <location>
        <begin position="180"/>
        <end position="197"/>
    </location>
</feature>
<feature type="compositionally biased region" description="Acidic residues" evidence="1">
    <location>
        <begin position="53"/>
        <end position="65"/>
    </location>
</feature>
<evidence type="ECO:0000256" key="1">
    <source>
        <dbReference type="SAM" id="MobiDB-lite"/>
    </source>
</evidence>
<dbReference type="AlphaFoldDB" id="A0AAN9VTF3"/>
<protein>
    <submittedName>
        <fullName evidence="2">Uncharacterized protein</fullName>
    </submittedName>
</protein>
<reference evidence="2 3" key="1">
    <citation type="submission" date="2024-03" db="EMBL/GenBank/DDBJ databases">
        <title>The genome assembly and annotation of the cricket Gryllus longicercus Weissman &amp; Gray.</title>
        <authorList>
            <person name="Szrajer S."/>
            <person name="Gray D."/>
            <person name="Ylla G."/>
        </authorList>
    </citation>
    <scope>NUCLEOTIDE SEQUENCE [LARGE SCALE GENOMIC DNA]</scope>
    <source>
        <strain evidence="2">DAG 2021-001</strain>
        <tissue evidence="2">Whole body minus gut</tissue>
    </source>
</reference>
<feature type="region of interest" description="Disordered" evidence="1">
    <location>
        <begin position="167"/>
        <end position="288"/>
    </location>
</feature>
<feature type="region of interest" description="Disordered" evidence="1">
    <location>
        <begin position="1"/>
        <end position="65"/>
    </location>
</feature>
<evidence type="ECO:0000313" key="3">
    <source>
        <dbReference type="Proteomes" id="UP001378592"/>
    </source>
</evidence>
<dbReference type="EMBL" id="JAZDUA010000218">
    <property type="protein sequence ID" value="KAK7863859.1"/>
    <property type="molecule type" value="Genomic_DNA"/>
</dbReference>
<proteinExistence type="predicted"/>
<keyword evidence="3" id="KW-1185">Reference proteome</keyword>
<dbReference type="Proteomes" id="UP001378592">
    <property type="component" value="Unassembled WGS sequence"/>
</dbReference>
<name>A0AAN9VTF3_9ORTH</name>
<comment type="caution">
    <text evidence="2">The sequence shown here is derived from an EMBL/GenBank/DDBJ whole genome shotgun (WGS) entry which is preliminary data.</text>
</comment>
<feature type="compositionally biased region" description="Acidic residues" evidence="1">
    <location>
        <begin position="198"/>
        <end position="215"/>
    </location>
</feature>
<gene>
    <name evidence="2" type="ORF">R5R35_003342</name>
</gene>
<sequence>MRGVSETSLHRSGSRRAASRGNERTHSSDSLASDHSPQDGFQPGTLNSVQEAEGSEESDGDFDEESWDLSLEQYPPINLLEKPFKYFLGTKGKVYPDRLSLQQIFYWFNNARLLDGKLLSPTHLSLAFNALRTPALSLPDFEQLLEVLCAQRLLREEVLRDRLVDPRVLRPPGKRPPSPESVESSEASHSPRPSLLFLDEEEEEGEFDEEGEEDGLSPLPRATALSGAERGASRTSDRQGTVTSQRGSKRASAEQGEESAPGSKHASGARGSSRGGGGGSRAGSKTNV</sequence>
<evidence type="ECO:0000313" key="2">
    <source>
        <dbReference type="EMBL" id="KAK7863859.1"/>
    </source>
</evidence>
<accession>A0AAN9VTF3</accession>
<organism evidence="2 3">
    <name type="scientific">Gryllus longicercus</name>
    <dbReference type="NCBI Taxonomy" id="2509291"/>
    <lineage>
        <taxon>Eukaryota</taxon>
        <taxon>Metazoa</taxon>
        <taxon>Ecdysozoa</taxon>
        <taxon>Arthropoda</taxon>
        <taxon>Hexapoda</taxon>
        <taxon>Insecta</taxon>
        <taxon>Pterygota</taxon>
        <taxon>Neoptera</taxon>
        <taxon>Polyneoptera</taxon>
        <taxon>Orthoptera</taxon>
        <taxon>Ensifera</taxon>
        <taxon>Gryllidea</taxon>
        <taxon>Grylloidea</taxon>
        <taxon>Gryllidae</taxon>
        <taxon>Gryllinae</taxon>
        <taxon>Gryllus</taxon>
    </lineage>
</organism>